<dbReference type="Proteomes" id="UP001189429">
    <property type="component" value="Unassembled WGS sequence"/>
</dbReference>
<dbReference type="InterPro" id="IPR027417">
    <property type="entry name" value="P-loop_NTPase"/>
</dbReference>
<evidence type="ECO:0008006" key="3">
    <source>
        <dbReference type="Google" id="ProtNLM"/>
    </source>
</evidence>
<proteinExistence type="predicted"/>
<dbReference type="Gene3D" id="3.40.50.300">
    <property type="entry name" value="P-loop containing nucleotide triphosphate hydrolases"/>
    <property type="match status" value="1"/>
</dbReference>
<sequence>MHGRKWQKHQLSEVRAVFGDLHWVSLVVPPAPPRARSARQGMGVQRRSKKSARTAESFCLSSVLFFEVHPTESRDKVCFVMVRKPLDRTVAHYTRFGVIDQFDGQEMNQLSLERLDLAVRRTGGGEYMARYLGCADEEGCEQPIASIIDLAKGQLRSCHVGITDHFKATLAYLKVLLPWVDLESISDIHARPANYLDGKTLIAKMTPTPEKVRMMEQWYAADTVIYDYGRDLFLNQTKHAMRCYGDVSSDDPIQRLKQMPKVSRKVRRKSEAYQWEVAKCIERAVYCREGILRDICSCTPAEIA</sequence>
<dbReference type="EMBL" id="CAUYUJ010005669">
    <property type="protein sequence ID" value="CAK0814511.1"/>
    <property type="molecule type" value="Genomic_DNA"/>
</dbReference>
<evidence type="ECO:0000313" key="1">
    <source>
        <dbReference type="EMBL" id="CAK0814511.1"/>
    </source>
</evidence>
<gene>
    <name evidence="1" type="ORF">PCOR1329_LOCUS18094</name>
</gene>
<name>A0ABN9R6P4_9DINO</name>
<organism evidence="1 2">
    <name type="scientific">Prorocentrum cordatum</name>
    <dbReference type="NCBI Taxonomy" id="2364126"/>
    <lineage>
        <taxon>Eukaryota</taxon>
        <taxon>Sar</taxon>
        <taxon>Alveolata</taxon>
        <taxon>Dinophyceae</taxon>
        <taxon>Prorocentrales</taxon>
        <taxon>Prorocentraceae</taxon>
        <taxon>Prorocentrum</taxon>
    </lineage>
</organism>
<protein>
    <recommendedName>
        <fullName evidence="3">Sulfotransferase</fullName>
    </recommendedName>
</protein>
<evidence type="ECO:0000313" key="2">
    <source>
        <dbReference type="Proteomes" id="UP001189429"/>
    </source>
</evidence>
<comment type="caution">
    <text evidence="1">The sequence shown here is derived from an EMBL/GenBank/DDBJ whole genome shotgun (WGS) entry which is preliminary data.</text>
</comment>
<keyword evidence="2" id="KW-1185">Reference proteome</keyword>
<accession>A0ABN9R6P4</accession>
<reference evidence="1" key="1">
    <citation type="submission" date="2023-10" db="EMBL/GenBank/DDBJ databases">
        <authorList>
            <person name="Chen Y."/>
            <person name="Shah S."/>
            <person name="Dougan E. K."/>
            <person name="Thang M."/>
            <person name="Chan C."/>
        </authorList>
    </citation>
    <scope>NUCLEOTIDE SEQUENCE [LARGE SCALE GENOMIC DNA]</scope>
</reference>